<dbReference type="Gramene" id="TVU21909">
    <property type="protein sequence ID" value="TVU21909"/>
    <property type="gene ID" value="EJB05_31580"/>
</dbReference>
<feature type="domain" description="F-box associated beta-propeller type 3" evidence="1">
    <location>
        <begin position="82"/>
        <end position="239"/>
    </location>
</feature>
<dbReference type="Proteomes" id="UP000324897">
    <property type="component" value="Unassembled WGS sequence"/>
</dbReference>
<comment type="caution">
    <text evidence="2">The sequence shown here is derived from an EMBL/GenBank/DDBJ whole genome shotgun (WGS) entry which is preliminary data.</text>
</comment>
<evidence type="ECO:0000259" key="1">
    <source>
        <dbReference type="Pfam" id="PF08268"/>
    </source>
</evidence>
<dbReference type="InterPro" id="IPR013187">
    <property type="entry name" value="F-box-assoc_dom_typ3"/>
</dbReference>
<sequence length="380" mass="42940">MQGVARHHLDAAFIRAHLRCSASKRDHDEHQSFIISPNVEEWEGWNSGPSRFIRLYLWKQGASMAEHMHAKEYFLASTQAGDRTFAHCDGLVFAPTDPILFVFNPATREVVELPYADQINVRRHYRNACYSAGLGRDPGGGGGGRYKVVQAFFRTEQPYVTKTVPVMGILVFTIGEGCTGVWREIEDDLPYNVMRYQTAVHVNGFLFWRIGGRYVEPPPQGILCLSLRDEKLSLTGLPGSLGPAAFEYESDDGFAFDALNGRELCLAARTTTETLTIWTMAIEDDYCGGSNSQPSSWEKRYCIHASDLFHPVAVLPGGSGIILREHRYGMALYRYELATSELSTFRNMIRINYQGRPRKWKDLRFCNVMPYTESLVRLAA</sequence>
<reference evidence="2 3" key="1">
    <citation type="journal article" date="2019" name="Sci. Rep.">
        <title>A high-quality genome of Eragrostis curvula grass provides insights into Poaceae evolution and supports new strategies to enhance forage quality.</title>
        <authorList>
            <person name="Carballo J."/>
            <person name="Santos B.A.C.M."/>
            <person name="Zappacosta D."/>
            <person name="Garbus I."/>
            <person name="Selva J.P."/>
            <person name="Gallo C.A."/>
            <person name="Diaz A."/>
            <person name="Albertini E."/>
            <person name="Caccamo M."/>
            <person name="Echenique V."/>
        </authorList>
    </citation>
    <scope>NUCLEOTIDE SEQUENCE [LARGE SCALE GENOMIC DNA]</scope>
    <source>
        <strain evidence="3">cv. Victoria</strain>
        <tissue evidence="2">Leaf</tissue>
    </source>
</reference>
<organism evidence="2 3">
    <name type="scientific">Eragrostis curvula</name>
    <name type="common">weeping love grass</name>
    <dbReference type="NCBI Taxonomy" id="38414"/>
    <lineage>
        <taxon>Eukaryota</taxon>
        <taxon>Viridiplantae</taxon>
        <taxon>Streptophyta</taxon>
        <taxon>Embryophyta</taxon>
        <taxon>Tracheophyta</taxon>
        <taxon>Spermatophyta</taxon>
        <taxon>Magnoliopsida</taxon>
        <taxon>Liliopsida</taxon>
        <taxon>Poales</taxon>
        <taxon>Poaceae</taxon>
        <taxon>PACMAD clade</taxon>
        <taxon>Chloridoideae</taxon>
        <taxon>Eragrostideae</taxon>
        <taxon>Eragrostidinae</taxon>
        <taxon>Eragrostis</taxon>
    </lineage>
</organism>
<dbReference type="AlphaFoldDB" id="A0A5J9UDW5"/>
<name>A0A5J9UDW5_9POAL</name>
<proteinExistence type="predicted"/>
<protein>
    <recommendedName>
        <fullName evidence="1">F-box associated beta-propeller type 3 domain-containing protein</fullName>
    </recommendedName>
</protein>
<evidence type="ECO:0000313" key="2">
    <source>
        <dbReference type="EMBL" id="TVU21909.1"/>
    </source>
</evidence>
<dbReference type="InterPro" id="IPR017451">
    <property type="entry name" value="F-box-assoc_interact_dom"/>
</dbReference>
<dbReference type="NCBIfam" id="TIGR01640">
    <property type="entry name" value="F_box_assoc_1"/>
    <property type="match status" value="1"/>
</dbReference>
<gene>
    <name evidence="2" type="ORF">EJB05_31580</name>
</gene>
<dbReference type="InterPro" id="IPR050796">
    <property type="entry name" value="SCF_F-box_component"/>
</dbReference>
<dbReference type="Pfam" id="PF08268">
    <property type="entry name" value="FBA_3"/>
    <property type="match status" value="1"/>
</dbReference>
<dbReference type="EMBL" id="RWGY01000026">
    <property type="protein sequence ID" value="TVU21909.1"/>
    <property type="molecule type" value="Genomic_DNA"/>
</dbReference>
<evidence type="ECO:0000313" key="3">
    <source>
        <dbReference type="Proteomes" id="UP000324897"/>
    </source>
</evidence>
<dbReference type="PANTHER" id="PTHR31672">
    <property type="entry name" value="BNACNNG10540D PROTEIN"/>
    <property type="match status" value="1"/>
</dbReference>
<keyword evidence="3" id="KW-1185">Reference proteome</keyword>
<accession>A0A5J9UDW5</accession>
<dbReference type="OrthoDB" id="691505at2759"/>
<feature type="non-terminal residue" evidence="2">
    <location>
        <position position="1"/>
    </location>
</feature>
<dbReference type="PANTHER" id="PTHR31672:SF13">
    <property type="entry name" value="F-BOX PROTEIN CPR30-LIKE"/>
    <property type="match status" value="1"/>
</dbReference>